<organism evidence="2 3">
    <name type="scientific">Mariniblastus fucicola</name>
    <dbReference type="NCBI Taxonomy" id="980251"/>
    <lineage>
        <taxon>Bacteria</taxon>
        <taxon>Pseudomonadati</taxon>
        <taxon>Planctomycetota</taxon>
        <taxon>Planctomycetia</taxon>
        <taxon>Pirellulales</taxon>
        <taxon>Pirellulaceae</taxon>
        <taxon>Mariniblastus</taxon>
    </lineage>
</organism>
<accession>A0A5B9PFV4</accession>
<proteinExistence type="predicted"/>
<dbReference type="RefSeq" id="WP_075085833.1">
    <property type="nucleotide sequence ID" value="NZ_CP042912.1"/>
</dbReference>
<dbReference type="EMBL" id="CP042912">
    <property type="protein sequence ID" value="QEG25204.1"/>
    <property type="molecule type" value="Genomic_DNA"/>
</dbReference>
<dbReference type="STRING" id="980251.GCA_001642875_03835"/>
<name>A0A5B9PFV4_9BACT</name>
<sequence precursor="true">MFQTQRLTVLSIAFCLGVCLALFPTPAFADVVHSIGVQGTGSGNGTLPYSESIDVLAGGTLTGNGSGDGNGVTTGSSFGQIFAPNSGGQLASLSNSVFSDRAGSFVPNAVAGSAVVYGDDIFLTGSGTLPSSIRVHFAASGSLNTSSISTSSPFSTSRALFYARGTSFAGFFSNMETDNLAGQENPDLDAQLAFLDYRQSFDDFPDEQSLKTVSESWSSLSDDGSTFNGTFSHDVSYDNAIGGYDFEVVFAAISRAGDSIASTSVAIDLVGVTDTSNNVISDFDVSFASGRLSAVPEPSTGLLCVVLLGAALCRRKRSVLKVA</sequence>
<feature type="chain" id="PRO_5022864065" description="PEP-CTERM protein-sorting domain-containing protein" evidence="1">
    <location>
        <begin position="30"/>
        <end position="323"/>
    </location>
</feature>
<dbReference type="InterPro" id="IPR013424">
    <property type="entry name" value="Ice-binding_C"/>
</dbReference>
<evidence type="ECO:0000313" key="2">
    <source>
        <dbReference type="EMBL" id="QEG25204.1"/>
    </source>
</evidence>
<dbReference type="KEGG" id="mff:MFFC18_51280"/>
<gene>
    <name evidence="2" type="ORF">MFFC18_51280</name>
</gene>
<evidence type="ECO:0008006" key="4">
    <source>
        <dbReference type="Google" id="ProtNLM"/>
    </source>
</evidence>
<reference evidence="2 3" key="1">
    <citation type="submission" date="2019-08" db="EMBL/GenBank/DDBJ databases">
        <title>Deep-cultivation of Planctomycetes and their phenomic and genomic characterization uncovers novel biology.</title>
        <authorList>
            <person name="Wiegand S."/>
            <person name="Jogler M."/>
            <person name="Boedeker C."/>
            <person name="Pinto D."/>
            <person name="Vollmers J."/>
            <person name="Rivas-Marin E."/>
            <person name="Kohn T."/>
            <person name="Peeters S.H."/>
            <person name="Heuer A."/>
            <person name="Rast P."/>
            <person name="Oberbeckmann S."/>
            <person name="Bunk B."/>
            <person name="Jeske O."/>
            <person name="Meyerdierks A."/>
            <person name="Storesund J.E."/>
            <person name="Kallscheuer N."/>
            <person name="Luecker S."/>
            <person name="Lage O.M."/>
            <person name="Pohl T."/>
            <person name="Merkel B.J."/>
            <person name="Hornburger P."/>
            <person name="Mueller R.-W."/>
            <person name="Bruemmer F."/>
            <person name="Labrenz M."/>
            <person name="Spormann A.M."/>
            <person name="Op den Camp H."/>
            <person name="Overmann J."/>
            <person name="Amann R."/>
            <person name="Jetten M.S.M."/>
            <person name="Mascher T."/>
            <person name="Medema M.H."/>
            <person name="Devos D.P."/>
            <person name="Kaster A.-K."/>
            <person name="Ovreas L."/>
            <person name="Rohde M."/>
            <person name="Galperin M.Y."/>
            <person name="Jogler C."/>
        </authorList>
    </citation>
    <scope>NUCLEOTIDE SEQUENCE [LARGE SCALE GENOMIC DNA]</scope>
    <source>
        <strain evidence="2 3">FC18</strain>
    </source>
</reference>
<keyword evidence="1" id="KW-0732">Signal</keyword>
<evidence type="ECO:0000313" key="3">
    <source>
        <dbReference type="Proteomes" id="UP000322214"/>
    </source>
</evidence>
<dbReference type="Proteomes" id="UP000322214">
    <property type="component" value="Chromosome"/>
</dbReference>
<keyword evidence="3" id="KW-1185">Reference proteome</keyword>
<dbReference type="AlphaFoldDB" id="A0A5B9PFV4"/>
<evidence type="ECO:0000256" key="1">
    <source>
        <dbReference type="SAM" id="SignalP"/>
    </source>
</evidence>
<protein>
    <recommendedName>
        <fullName evidence="4">PEP-CTERM protein-sorting domain-containing protein</fullName>
    </recommendedName>
</protein>
<dbReference type="NCBIfam" id="TIGR02595">
    <property type="entry name" value="PEP_CTERM"/>
    <property type="match status" value="1"/>
</dbReference>
<feature type="signal peptide" evidence="1">
    <location>
        <begin position="1"/>
        <end position="29"/>
    </location>
</feature>